<evidence type="ECO:0000313" key="1">
    <source>
        <dbReference type="EMBL" id="AND39635.1"/>
    </source>
</evidence>
<organism evidence="1 2">
    <name type="scientific">Cytobacillus oceanisediminis 2691</name>
    <dbReference type="NCBI Taxonomy" id="1196031"/>
    <lineage>
        <taxon>Bacteria</taxon>
        <taxon>Bacillati</taxon>
        <taxon>Bacillota</taxon>
        <taxon>Bacilli</taxon>
        <taxon>Bacillales</taxon>
        <taxon>Bacillaceae</taxon>
        <taxon>Cytobacillus</taxon>
    </lineage>
</organism>
<gene>
    <name evidence="1" type="ORF">A361_10960</name>
</gene>
<dbReference type="SUPFAM" id="SSF56399">
    <property type="entry name" value="ADP-ribosylation"/>
    <property type="match status" value="1"/>
</dbReference>
<sequence>MLREVNKEIFVHIQSFAEWKKTSPFKVGFEGTAGVDQGFNPYYRYLHENQEPGMYDMGIGLKMLREYVFEDIRSKLFPELPSRQTCLWVVPMKKAEDIIYWKTQLDVDRQFILLELTGKVFSTDESHLHIRPENFRNIKELEGKAKDYWGAEPGDSVEENLFEGKFKVLEILSETGDIVQK</sequence>
<dbReference type="KEGG" id="bon:A361_10960"/>
<dbReference type="eggNOG" id="ENOG5030E7K">
    <property type="taxonomic scope" value="Bacteria"/>
</dbReference>
<name>A0A161J2K4_9BACI</name>
<protein>
    <recommendedName>
        <fullName evidence="3">DUF2441 domain-containing protein</fullName>
    </recommendedName>
</protein>
<proteinExistence type="predicted"/>
<dbReference type="Proteomes" id="UP000077856">
    <property type="component" value="Chromosome"/>
</dbReference>
<dbReference type="RefSeq" id="WP_019381957.1">
    <property type="nucleotide sequence ID" value="NZ_CP015506.1"/>
</dbReference>
<evidence type="ECO:0000313" key="2">
    <source>
        <dbReference type="Proteomes" id="UP000077856"/>
    </source>
</evidence>
<dbReference type="InterPro" id="IPR018840">
    <property type="entry name" value="DUF2441"/>
</dbReference>
<accession>A0A161J2K4</accession>
<dbReference type="EMBL" id="CP015506">
    <property type="protein sequence ID" value="AND39635.1"/>
    <property type="molecule type" value="Genomic_DNA"/>
</dbReference>
<evidence type="ECO:0008006" key="3">
    <source>
        <dbReference type="Google" id="ProtNLM"/>
    </source>
</evidence>
<reference evidence="1 2" key="1">
    <citation type="submission" date="2016-04" db="EMBL/GenBank/DDBJ databases">
        <title>Complete genome sequence of Bacillus oceanisediminis strain 2691.</title>
        <authorList>
            <person name="Jeong H."/>
            <person name="Kim H.J."/>
            <person name="Lee D.-W."/>
        </authorList>
    </citation>
    <scope>NUCLEOTIDE SEQUENCE [LARGE SCALE GENOMIC DNA]</scope>
    <source>
        <strain evidence="1 2">2691</strain>
    </source>
</reference>
<dbReference type="Pfam" id="PF10386">
    <property type="entry name" value="DUF2441"/>
    <property type="match status" value="1"/>
</dbReference>
<dbReference type="AlphaFoldDB" id="A0A161J2K4"/>